<feature type="compositionally biased region" description="Acidic residues" evidence="1">
    <location>
        <begin position="157"/>
        <end position="166"/>
    </location>
</feature>
<dbReference type="AlphaFoldDB" id="A0AAD7GY90"/>
<dbReference type="Proteomes" id="UP001215598">
    <property type="component" value="Unassembled WGS sequence"/>
</dbReference>
<protein>
    <submittedName>
        <fullName evidence="2">Uncharacterized protein</fullName>
    </submittedName>
</protein>
<feature type="region of interest" description="Disordered" evidence="1">
    <location>
        <begin position="154"/>
        <end position="206"/>
    </location>
</feature>
<evidence type="ECO:0000313" key="3">
    <source>
        <dbReference type="Proteomes" id="UP001215598"/>
    </source>
</evidence>
<dbReference type="EMBL" id="JARKIB010000438">
    <property type="protein sequence ID" value="KAJ7707987.1"/>
    <property type="molecule type" value="Genomic_DNA"/>
</dbReference>
<comment type="caution">
    <text evidence="2">The sequence shown here is derived from an EMBL/GenBank/DDBJ whole genome shotgun (WGS) entry which is preliminary data.</text>
</comment>
<feature type="compositionally biased region" description="Basic residues" evidence="1">
    <location>
        <begin position="170"/>
        <end position="180"/>
    </location>
</feature>
<evidence type="ECO:0000256" key="1">
    <source>
        <dbReference type="SAM" id="MobiDB-lite"/>
    </source>
</evidence>
<gene>
    <name evidence="2" type="ORF">B0H16DRAFT_1481448</name>
</gene>
<accession>A0AAD7GY90</accession>
<feature type="compositionally biased region" description="Acidic residues" evidence="1">
    <location>
        <begin position="184"/>
        <end position="203"/>
    </location>
</feature>
<name>A0AAD7GY90_9AGAR</name>
<keyword evidence="3" id="KW-1185">Reference proteome</keyword>
<organism evidence="2 3">
    <name type="scientific">Mycena metata</name>
    <dbReference type="NCBI Taxonomy" id="1033252"/>
    <lineage>
        <taxon>Eukaryota</taxon>
        <taxon>Fungi</taxon>
        <taxon>Dikarya</taxon>
        <taxon>Basidiomycota</taxon>
        <taxon>Agaricomycotina</taxon>
        <taxon>Agaricomycetes</taxon>
        <taxon>Agaricomycetidae</taxon>
        <taxon>Agaricales</taxon>
        <taxon>Marasmiineae</taxon>
        <taxon>Mycenaceae</taxon>
        <taxon>Mycena</taxon>
    </lineage>
</organism>
<sequence length="235" mass="26872">MIRLIDGRGRVRQGQTCVAPSSLAFHYHYGRASQLQEGRKPPPPPDIIYPPHLLPKPLLSRFLTLLLLPLCDPSAKKLSESRAKAGPDEEDEFAPGVRLLERLRRGMCCMLALAGDKAKQSGRLLVTLESECQSRKGVRVHQMLKSTKIRVLTPGAEEPEMEEDEETRCPVKRQKKKKKQLVYEDNEEEEKGEQEEKQEEPDEPLIITVPRKVPNYVQLDLNGYVYLWNGRLQPR</sequence>
<proteinExistence type="predicted"/>
<evidence type="ECO:0000313" key="2">
    <source>
        <dbReference type="EMBL" id="KAJ7707987.1"/>
    </source>
</evidence>
<reference evidence="2" key="1">
    <citation type="submission" date="2023-03" db="EMBL/GenBank/DDBJ databases">
        <title>Massive genome expansion in bonnet fungi (Mycena s.s.) driven by repeated elements and novel gene families across ecological guilds.</title>
        <authorList>
            <consortium name="Lawrence Berkeley National Laboratory"/>
            <person name="Harder C.B."/>
            <person name="Miyauchi S."/>
            <person name="Viragh M."/>
            <person name="Kuo A."/>
            <person name="Thoen E."/>
            <person name="Andreopoulos B."/>
            <person name="Lu D."/>
            <person name="Skrede I."/>
            <person name="Drula E."/>
            <person name="Henrissat B."/>
            <person name="Morin E."/>
            <person name="Kohler A."/>
            <person name="Barry K."/>
            <person name="LaButti K."/>
            <person name="Morin E."/>
            <person name="Salamov A."/>
            <person name="Lipzen A."/>
            <person name="Mereny Z."/>
            <person name="Hegedus B."/>
            <person name="Baldrian P."/>
            <person name="Stursova M."/>
            <person name="Weitz H."/>
            <person name="Taylor A."/>
            <person name="Grigoriev I.V."/>
            <person name="Nagy L.G."/>
            <person name="Martin F."/>
            <person name="Kauserud H."/>
        </authorList>
    </citation>
    <scope>NUCLEOTIDE SEQUENCE</scope>
    <source>
        <strain evidence="2">CBHHK182m</strain>
    </source>
</reference>